<name>A0ABD1SA67_9LAMI</name>
<evidence type="ECO:0000256" key="1">
    <source>
        <dbReference type="SAM" id="MobiDB-lite"/>
    </source>
</evidence>
<evidence type="ECO:0000313" key="2">
    <source>
        <dbReference type="EMBL" id="KAL2497644.1"/>
    </source>
</evidence>
<comment type="caution">
    <text evidence="2">The sequence shown here is derived from an EMBL/GenBank/DDBJ whole genome shotgun (WGS) entry which is preliminary data.</text>
</comment>
<evidence type="ECO:0000313" key="3">
    <source>
        <dbReference type="Proteomes" id="UP001604336"/>
    </source>
</evidence>
<sequence length="108" mass="12385">MKTEGDLYSFNASSDSRSNPFEEGGDDAIHASHGPLLHWTQAKDHIRRILGSSERLVDQNKRETKFGGQRRRKSEALTMRSHGDTRLRLQRGHFRGRTLIDHTMRSQG</sequence>
<keyword evidence="3" id="KW-1185">Reference proteome</keyword>
<dbReference type="Proteomes" id="UP001604336">
    <property type="component" value="Unassembled WGS sequence"/>
</dbReference>
<proteinExistence type="predicted"/>
<protein>
    <submittedName>
        <fullName evidence="2">Uncharacterized protein</fullName>
    </submittedName>
</protein>
<dbReference type="EMBL" id="JBFOLK010000007">
    <property type="protein sequence ID" value="KAL2497644.1"/>
    <property type="molecule type" value="Genomic_DNA"/>
</dbReference>
<reference evidence="3" key="1">
    <citation type="submission" date="2024-07" db="EMBL/GenBank/DDBJ databases">
        <title>Two chromosome-level genome assemblies of Korean endemic species Abeliophyllum distichum and Forsythia ovata (Oleaceae).</title>
        <authorList>
            <person name="Jang H."/>
        </authorList>
    </citation>
    <scope>NUCLEOTIDE SEQUENCE [LARGE SCALE GENOMIC DNA]</scope>
</reference>
<dbReference type="AlphaFoldDB" id="A0ABD1SA67"/>
<organism evidence="2 3">
    <name type="scientific">Abeliophyllum distichum</name>
    <dbReference type="NCBI Taxonomy" id="126358"/>
    <lineage>
        <taxon>Eukaryota</taxon>
        <taxon>Viridiplantae</taxon>
        <taxon>Streptophyta</taxon>
        <taxon>Embryophyta</taxon>
        <taxon>Tracheophyta</taxon>
        <taxon>Spermatophyta</taxon>
        <taxon>Magnoliopsida</taxon>
        <taxon>eudicotyledons</taxon>
        <taxon>Gunneridae</taxon>
        <taxon>Pentapetalae</taxon>
        <taxon>asterids</taxon>
        <taxon>lamiids</taxon>
        <taxon>Lamiales</taxon>
        <taxon>Oleaceae</taxon>
        <taxon>Forsythieae</taxon>
        <taxon>Abeliophyllum</taxon>
    </lineage>
</organism>
<gene>
    <name evidence="2" type="ORF">Adt_23194</name>
</gene>
<feature type="region of interest" description="Disordered" evidence="1">
    <location>
        <begin position="1"/>
        <end position="29"/>
    </location>
</feature>
<feature type="compositionally biased region" description="Polar residues" evidence="1">
    <location>
        <begin position="10"/>
        <end position="19"/>
    </location>
</feature>
<accession>A0ABD1SA67</accession>
<feature type="region of interest" description="Disordered" evidence="1">
    <location>
        <begin position="60"/>
        <end position="83"/>
    </location>
</feature>